<comment type="subcellular location">
    <subcellularLocation>
        <location evidence="1">Endomembrane system</location>
        <topology evidence="1">Multi-pass membrane protein</topology>
    </subcellularLocation>
    <subcellularLocation>
        <location evidence="5">Membrane</location>
        <topology evidence="5">Multi-pass membrane protein</topology>
    </subcellularLocation>
</comment>
<evidence type="ECO:0000259" key="7">
    <source>
        <dbReference type="Pfam" id="PF00361"/>
    </source>
</evidence>
<keyword evidence="9" id="KW-0560">Oxidoreductase</keyword>
<dbReference type="PRINTS" id="PR01435">
    <property type="entry name" value="NPOXDRDTASE5"/>
</dbReference>
<feature type="transmembrane region" description="Helical" evidence="6">
    <location>
        <begin position="325"/>
        <end position="346"/>
    </location>
</feature>
<feature type="transmembrane region" description="Helical" evidence="6">
    <location>
        <begin position="109"/>
        <end position="127"/>
    </location>
</feature>
<evidence type="ECO:0000313" key="9">
    <source>
        <dbReference type="EMBL" id="MDT8897022.1"/>
    </source>
</evidence>
<dbReference type="Proteomes" id="UP001254165">
    <property type="component" value="Unassembled WGS sequence"/>
</dbReference>
<dbReference type="EC" id="1.6.5.-" evidence="9"/>
<reference evidence="9 10" key="1">
    <citation type="submission" date="2023-07" db="EMBL/GenBank/DDBJ databases">
        <title>Novel species of Thermanaerothrix with wide hydrolytic capabilities.</title>
        <authorList>
            <person name="Zayulina K.S."/>
            <person name="Podosokorskaya O.A."/>
            <person name="Elcheninov A.G."/>
        </authorList>
    </citation>
    <scope>NUCLEOTIDE SEQUENCE [LARGE SCALE GENOMIC DNA]</scope>
    <source>
        <strain evidence="9 10">4228-RoL</strain>
    </source>
</reference>
<dbReference type="InterPro" id="IPR003945">
    <property type="entry name" value="NU5C-like"/>
</dbReference>
<feature type="domain" description="NADH:quinone oxidoreductase/Mrp antiporter transmembrane" evidence="7">
    <location>
        <begin position="127"/>
        <end position="412"/>
    </location>
</feature>
<keyword evidence="3 6" id="KW-1133">Transmembrane helix</keyword>
<gene>
    <name evidence="9" type="ORF">QYE77_02000</name>
</gene>
<dbReference type="GO" id="GO:0016491">
    <property type="term" value="F:oxidoreductase activity"/>
    <property type="evidence" value="ECO:0007669"/>
    <property type="project" value="UniProtKB-KW"/>
</dbReference>
<dbReference type="Pfam" id="PF00662">
    <property type="entry name" value="Proton_antipo_N"/>
    <property type="match status" value="1"/>
</dbReference>
<feature type="transmembrane region" description="Helical" evidence="6">
    <location>
        <begin position="447"/>
        <end position="465"/>
    </location>
</feature>
<feature type="transmembrane region" description="Helical" evidence="6">
    <location>
        <begin position="133"/>
        <end position="151"/>
    </location>
</feature>
<keyword evidence="4 6" id="KW-0472">Membrane</keyword>
<evidence type="ECO:0000256" key="6">
    <source>
        <dbReference type="SAM" id="Phobius"/>
    </source>
</evidence>
<comment type="caution">
    <text evidence="9">The sequence shown here is derived from an EMBL/GenBank/DDBJ whole genome shotgun (WGS) entry which is preliminary data.</text>
</comment>
<sequence>MPNWLLLLPIVIPWLGCIGVWAVGDHRPKLQHSLAVIFSVLSAGAGLFLISYSTQQLTLILPLGGIFDDFRLTTDGLGVFLAVVATVIGALAVIFSVDYMHGEHSLGRYYAFVLFFIGSMVGLVLTTSLLWMFVFWELTALCSYALIAFHNDDPKAVRGGIKALIMTQFGGLGLLFGALVLYAYTGSYDINLFLSNPAALPASVLSWMAFGFLIAAAAKSAQFPFQTWLPDAMEAPTPVSALIHAATMVNAGVYLLARFYPAFEAVPGWKLAVMIVGMLSALLAALMALVAFDLKRVLAYSTVSQLGFMFYAVGAGGIFASQFHLMSHSVFKALLFLGAGAVIHALGTRDMREMGGLGKRMPFTRTVFILGALALAGIPIFNGFWSKELILEVGFEHGNPAWIAALMVLTVGLTAAYTLRMVILVFYGKARSEHHVHDAGAAMKTALLPLAIGSLSTWLLLGPFYQSLKTSLPFHTLELNEVWVQLIETISPAGWMTLEVGLEIISQPSTYLVLLVIIVGAVAWLRRDRIGSLLMTFKGVEKAAQNGFGFEAINEIVVRGVQQTGEALRVTQTGHLAWNVIAILLGWLVVLILTMLGRIS</sequence>
<keyword evidence="10" id="KW-1185">Reference proteome</keyword>
<feature type="transmembrane region" description="Helical" evidence="6">
    <location>
        <begin position="297"/>
        <end position="319"/>
    </location>
</feature>
<dbReference type="InterPro" id="IPR001516">
    <property type="entry name" value="Proton_antipo_N"/>
</dbReference>
<feature type="transmembrane region" description="Helical" evidence="6">
    <location>
        <begin position="367"/>
        <end position="385"/>
    </location>
</feature>
<feature type="transmembrane region" description="Helical" evidence="6">
    <location>
        <begin position="504"/>
        <end position="525"/>
    </location>
</feature>
<proteinExistence type="predicted"/>
<feature type="transmembrane region" description="Helical" evidence="6">
    <location>
        <begin position="163"/>
        <end position="185"/>
    </location>
</feature>
<dbReference type="PRINTS" id="PR01434">
    <property type="entry name" value="NADHDHGNASE5"/>
</dbReference>
<evidence type="ECO:0000259" key="8">
    <source>
        <dbReference type="Pfam" id="PF00662"/>
    </source>
</evidence>
<dbReference type="NCBIfam" id="TIGR01974">
    <property type="entry name" value="NDH_I_L"/>
    <property type="match status" value="1"/>
</dbReference>
<accession>A0ABU3NJJ8</accession>
<dbReference type="InterPro" id="IPR018393">
    <property type="entry name" value="NADHpl_OxRdtase_5_subgr"/>
</dbReference>
<evidence type="ECO:0000256" key="1">
    <source>
        <dbReference type="ARBA" id="ARBA00004127"/>
    </source>
</evidence>
<feature type="transmembrane region" description="Helical" evidence="6">
    <location>
        <begin position="401"/>
        <end position="427"/>
    </location>
</feature>
<feature type="transmembrane region" description="Helical" evidence="6">
    <location>
        <begin position="35"/>
        <end position="53"/>
    </location>
</feature>
<evidence type="ECO:0000313" key="10">
    <source>
        <dbReference type="Proteomes" id="UP001254165"/>
    </source>
</evidence>
<evidence type="ECO:0000256" key="2">
    <source>
        <dbReference type="ARBA" id="ARBA00022692"/>
    </source>
</evidence>
<evidence type="ECO:0000256" key="5">
    <source>
        <dbReference type="RuleBase" id="RU000320"/>
    </source>
</evidence>
<feature type="transmembrane region" description="Helical" evidence="6">
    <location>
        <begin position="269"/>
        <end position="290"/>
    </location>
</feature>
<dbReference type="PANTHER" id="PTHR42829">
    <property type="entry name" value="NADH-UBIQUINONE OXIDOREDUCTASE CHAIN 5"/>
    <property type="match status" value="1"/>
</dbReference>
<dbReference type="Pfam" id="PF00361">
    <property type="entry name" value="Proton_antipo_M"/>
    <property type="match status" value="1"/>
</dbReference>
<feature type="transmembrane region" description="Helical" evidence="6">
    <location>
        <begin position="239"/>
        <end position="257"/>
    </location>
</feature>
<feature type="domain" description="NADH-Ubiquinone oxidoreductase (complex I) chain 5 N-terminal" evidence="8">
    <location>
        <begin position="69"/>
        <end position="110"/>
    </location>
</feature>
<evidence type="ECO:0000256" key="4">
    <source>
        <dbReference type="ARBA" id="ARBA00023136"/>
    </source>
</evidence>
<dbReference type="InterPro" id="IPR001750">
    <property type="entry name" value="ND/Mrp_TM"/>
</dbReference>
<keyword evidence="2 5" id="KW-0812">Transmembrane</keyword>
<feature type="transmembrane region" description="Helical" evidence="6">
    <location>
        <begin position="576"/>
        <end position="597"/>
    </location>
</feature>
<dbReference type="PANTHER" id="PTHR42829:SF2">
    <property type="entry name" value="NADH-UBIQUINONE OXIDOREDUCTASE CHAIN 5"/>
    <property type="match status" value="1"/>
</dbReference>
<dbReference type="EMBL" id="JAUHMF010000001">
    <property type="protein sequence ID" value="MDT8897022.1"/>
    <property type="molecule type" value="Genomic_DNA"/>
</dbReference>
<feature type="transmembrane region" description="Helical" evidence="6">
    <location>
        <begin position="197"/>
        <end position="218"/>
    </location>
</feature>
<feature type="transmembrane region" description="Helical" evidence="6">
    <location>
        <begin position="6"/>
        <end position="23"/>
    </location>
</feature>
<dbReference type="RefSeq" id="WP_315623672.1">
    <property type="nucleotide sequence ID" value="NZ_JAUHMF010000001.1"/>
</dbReference>
<evidence type="ECO:0000256" key="3">
    <source>
        <dbReference type="ARBA" id="ARBA00022989"/>
    </source>
</evidence>
<protein>
    <submittedName>
        <fullName evidence="9">NADH-quinone oxidoreductase subunit L</fullName>
        <ecNumber evidence="9">1.6.5.-</ecNumber>
    </submittedName>
</protein>
<feature type="transmembrane region" description="Helical" evidence="6">
    <location>
        <begin position="77"/>
        <end position="97"/>
    </location>
</feature>
<name>A0ABU3NJJ8_9CHLR</name>
<organism evidence="9 10">
    <name type="scientific">Thermanaerothrix solaris</name>
    <dbReference type="NCBI Taxonomy" id="3058434"/>
    <lineage>
        <taxon>Bacteria</taxon>
        <taxon>Bacillati</taxon>
        <taxon>Chloroflexota</taxon>
        <taxon>Anaerolineae</taxon>
        <taxon>Anaerolineales</taxon>
        <taxon>Anaerolineaceae</taxon>
        <taxon>Thermanaerothrix</taxon>
    </lineage>
</organism>